<protein>
    <recommendedName>
        <fullName evidence="7">Peptidase A1 domain-containing protein</fullName>
    </recommendedName>
</protein>
<accession>A0A8T0PGE4</accession>
<dbReference type="InterPro" id="IPR051708">
    <property type="entry name" value="Plant_Aspart_Prot_A1"/>
</dbReference>
<keyword evidence="3" id="KW-0064">Aspartyl protease</keyword>
<dbReference type="EMBL" id="CM029052">
    <property type="protein sequence ID" value="KAG2558256.1"/>
    <property type="molecule type" value="Genomic_DNA"/>
</dbReference>
<dbReference type="PANTHER" id="PTHR47967">
    <property type="entry name" value="OS07G0603500 PROTEIN-RELATED"/>
    <property type="match status" value="1"/>
</dbReference>
<reference evidence="8 9" key="1">
    <citation type="submission" date="2020-05" db="EMBL/GenBank/DDBJ databases">
        <title>WGS assembly of Panicum virgatum.</title>
        <authorList>
            <person name="Lovell J.T."/>
            <person name="Jenkins J."/>
            <person name="Shu S."/>
            <person name="Juenger T.E."/>
            <person name="Schmutz J."/>
        </authorList>
    </citation>
    <scope>NUCLEOTIDE SEQUENCE [LARGE SCALE GENOMIC DNA]</scope>
    <source>
        <strain evidence="9">cv. AP13</strain>
    </source>
</reference>
<dbReference type="Proteomes" id="UP000823388">
    <property type="component" value="Chromosome 8N"/>
</dbReference>
<dbReference type="SUPFAM" id="SSF50630">
    <property type="entry name" value="Acid proteases"/>
    <property type="match status" value="1"/>
</dbReference>
<name>A0A8T0PGE4_PANVG</name>
<dbReference type="InterPro" id="IPR021109">
    <property type="entry name" value="Peptidase_aspartic_dom_sf"/>
</dbReference>
<dbReference type="Pfam" id="PF14543">
    <property type="entry name" value="TAXi_N"/>
    <property type="match status" value="1"/>
</dbReference>
<organism evidence="8 9">
    <name type="scientific">Panicum virgatum</name>
    <name type="common">Blackwell switchgrass</name>
    <dbReference type="NCBI Taxonomy" id="38727"/>
    <lineage>
        <taxon>Eukaryota</taxon>
        <taxon>Viridiplantae</taxon>
        <taxon>Streptophyta</taxon>
        <taxon>Embryophyta</taxon>
        <taxon>Tracheophyta</taxon>
        <taxon>Spermatophyta</taxon>
        <taxon>Magnoliopsida</taxon>
        <taxon>Liliopsida</taxon>
        <taxon>Poales</taxon>
        <taxon>Poaceae</taxon>
        <taxon>PACMAD clade</taxon>
        <taxon>Panicoideae</taxon>
        <taxon>Panicodae</taxon>
        <taxon>Paniceae</taxon>
        <taxon>Panicinae</taxon>
        <taxon>Panicum</taxon>
        <taxon>Panicum sect. Hiantes</taxon>
    </lineage>
</organism>
<dbReference type="GO" id="GO:0004190">
    <property type="term" value="F:aspartic-type endopeptidase activity"/>
    <property type="evidence" value="ECO:0007669"/>
    <property type="project" value="UniProtKB-KW"/>
</dbReference>
<keyword evidence="2" id="KW-0645">Protease</keyword>
<evidence type="ECO:0000256" key="1">
    <source>
        <dbReference type="ARBA" id="ARBA00007447"/>
    </source>
</evidence>
<gene>
    <name evidence="8" type="ORF">PVAP13_8NG179000</name>
</gene>
<dbReference type="InterPro" id="IPR033121">
    <property type="entry name" value="PEPTIDASE_A1"/>
</dbReference>
<feature type="signal peptide" evidence="6">
    <location>
        <begin position="1"/>
        <end position="25"/>
    </location>
</feature>
<evidence type="ECO:0000259" key="7">
    <source>
        <dbReference type="PROSITE" id="PS51767"/>
    </source>
</evidence>
<dbReference type="PANTHER" id="PTHR47967:SF29">
    <property type="entry name" value="PEPTIDASE A1 DOMAIN-CONTAINING PROTEIN"/>
    <property type="match status" value="1"/>
</dbReference>
<feature type="chain" id="PRO_5035766401" description="Peptidase A1 domain-containing protein" evidence="6">
    <location>
        <begin position="26"/>
        <end position="444"/>
    </location>
</feature>
<dbReference type="InterPro" id="IPR032799">
    <property type="entry name" value="TAXi_C"/>
</dbReference>
<evidence type="ECO:0000313" key="9">
    <source>
        <dbReference type="Proteomes" id="UP000823388"/>
    </source>
</evidence>
<dbReference type="GO" id="GO:0006508">
    <property type="term" value="P:proteolysis"/>
    <property type="evidence" value="ECO:0007669"/>
    <property type="project" value="UniProtKB-KW"/>
</dbReference>
<evidence type="ECO:0000256" key="3">
    <source>
        <dbReference type="ARBA" id="ARBA00022750"/>
    </source>
</evidence>
<dbReference type="InterPro" id="IPR034161">
    <property type="entry name" value="Pepsin-like_plant"/>
</dbReference>
<comment type="caution">
    <text evidence="8">The sequence shown here is derived from an EMBL/GenBank/DDBJ whole genome shotgun (WGS) entry which is preliminary data.</text>
</comment>
<evidence type="ECO:0000313" key="8">
    <source>
        <dbReference type="EMBL" id="KAG2558256.1"/>
    </source>
</evidence>
<dbReference type="PROSITE" id="PS51767">
    <property type="entry name" value="PEPTIDASE_A1"/>
    <property type="match status" value="1"/>
</dbReference>
<evidence type="ECO:0000256" key="5">
    <source>
        <dbReference type="ARBA" id="ARBA00023180"/>
    </source>
</evidence>
<keyword evidence="9" id="KW-1185">Reference proteome</keyword>
<comment type="similarity">
    <text evidence="1">Belongs to the peptidase A1 family.</text>
</comment>
<dbReference type="FunFam" id="2.40.70.10:FF:000033">
    <property type="entry name" value="Aspartyl protease family protein"/>
    <property type="match status" value="1"/>
</dbReference>
<evidence type="ECO:0000256" key="4">
    <source>
        <dbReference type="ARBA" id="ARBA00022801"/>
    </source>
</evidence>
<dbReference type="Gene3D" id="2.40.70.10">
    <property type="entry name" value="Acid Proteases"/>
    <property type="match status" value="2"/>
</dbReference>
<evidence type="ECO:0000256" key="6">
    <source>
        <dbReference type="SAM" id="SignalP"/>
    </source>
</evidence>
<keyword evidence="5" id="KW-0325">Glycoprotein</keyword>
<dbReference type="Pfam" id="PF14541">
    <property type="entry name" value="TAXi_C"/>
    <property type="match status" value="1"/>
</dbReference>
<keyword evidence="6" id="KW-0732">Signal</keyword>
<dbReference type="AlphaFoldDB" id="A0A8T0PGE4"/>
<dbReference type="GO" id="GO:0005576">
    <property type="term" value="C:extracellular region"/>
    <property type="evidence" value="ECO:0007669"/>
    <property type="project" value="TreeGrafter"/>
</dbReference>
<proteinExistence type="inferred from homology"/>
<keyword evidence="4" id="KW-0378">Hydrolase</keyword>
<dbReference type="InterPro" id="IPR032861">
    <property type="entry name" value="TAXi_N"/>
</dbReference>
<feature type="domain" description="Peptidase A1" evidence="7">
    <location>
        <begin position="93"/>
        <end position="437"/>
    </location>
</feature>
<dbReference type="CDD" id="cd05476">
    <property type="entry name" value="pepsin_A_like_plant"/>
    <property type="match status" value="1"/>
</dbReference>
<sequence length="444" mass="46256">MGPIPMQVLTTLLLPLASLLSCSSAAAPPPSGYRFTLTHVDSKGGYTSAELLRRAAHRSRHRAGMMLPGHSYSTMSSSSDTRPTRLRSGQAEYLMELAIGTPPVPFVALADTGSDLTWTQCQPCKLCFAQDTPVYDPAASSSFSPATCASAACLPVWRRNCSAAAPCRYRYVYGDGAYSAGVMGAETLTFGAGYGAAVSVGGIAFGCGVDNGGLSYNSTGTVGLGRGSLSLVAQLGVGRFSYCLTDFFNTSLGSPVLFGSLAELAPGAAAAQSTPLVQNPRFPSWYFVSLEGISLGGARLPIPNGTFDLRADGYGGMIVDSGTTFTVLVESAFRAVVGSVAGALGQPVANASSLDSPCFSAPPGAQRLPDMPDMVLHFAGGADMRLRRDNYMSFNQEEAAFCLSIAGTASSVSVLGNFQQQNIQMLYDITVGQLSFVPTDCSKL</sequence>
<evidence type="ECO:0000256" key="2">
    <source>
        <dbReference type="ARBA" id="ARBA00022670"/>
    </source>
</evidence>